<protein>
    <submittedName>
        <fullName evidence="2">Uncharacterized protein</fullName>
    </submittedName>
</protein>
<organism evidence="2">
    <name type="scientific">biofilter metagenome</name>
    <dbReference type="NCBI Taxonomy" id="1070537"/>
    <lineage>
        <taxon>unclassified sequences</taxon>
        <taxon>metagenomes</taxon>
        <taxon>ecological metagenomes</taxon>
    </lineage>
</organism>
<evidence type="ECO:0000256" key="1">
    <source>
        <dbReference type="SAM" id="MobiDB-lite"/>
    </source>
</evidence>
<feature type="region of interest" description="Disordered" evidence="1">
    <location>
        <begin position="18"/>
        <end position="37"/>
    </location>
</feature>
<geneLocation type="plasmid" evidence="2">
    <name>pMC2</name>
</geneLocation>
<accession>A0A193SD20</accession>
<dbReference type="AlphaFoldDB" id="A0A193SD20"/>
<dbReference type="EMBL" id="LT158602">
    <property type="protein sequence ID" value="CVK35511.1"/>
    <property type="molecule type" value="Genomic_DNA"/>
</dbReference>
<gene>
    <name evidence="2" type="ORF">MCM2015_pMC2_19</name>
</gene>
<evidence type="ECO:0000313" key="2">
    <source>
        <dbReference type="EMBL" id="CVK35511.1"/>
    </source>
</evidence>
<name>A0A193SD20_9ZZZZ</name>
<keyword evidence="2" id="KW-0614">Plasmid</keyword>
<proteinExistence type="predicted"/>
<feature type="compositionally biased region" description="Polar residues" evidence="1">
    <location>
        <begin position="18"/>
        <end position="36"/>
    </location>
</feature>
<sequence>MCCSVRYRCGRLQRSALTASSVNDASTSSTGITDSTRPALPARRANADCLGYPKAPRSRCTDHRAQFSNRSFTQSILAIHRPYLLFVTVADLYDRQSCPP</sequence>
<reference evidence="2" key="1">
    <citation type="journal article" date="2016" name="Sci. Rep.">
        <title>Genomics of high molecular weight plasmids isolated from an on-farm biopurification system.</title>
        <authorList>
            <person name="Martini M.C."/>
            <person name="Wibberg D."/>
            <person name="Lozano M."/>
            <person name="Torres Tejerizo G."/>
            <person name="Albicoro F.J."/>
            <person name="Jaenicke S."/>
            <person name="van Elsas J.D."/>
            <person name="Petroni A."/>
            <person name="Garcillan-Barcia M.P."/>
            <person name="de la Cruz F."/>
            <person name="Schluter A."/>
            <person name="Puhler A."/>
            <person name="Pistorio M."/>
            <person name="Lagares A."/>
            <person name="Del Papa M.F."/>
        </authorList>
    </citation>
    <scope>NUCLEOTIDE SEQUENCE</scope>
    <source>
        <plasmid evidence="2">pMC2</plasmid>
    </source>
</reference>